<reference evidence="8 9" key="1">
    <citation type="journal article" date="2015" name="Nature">
        <title>rRNA introns, odd ribosomes, and small enigmatic genomes across a large radiation of phyla.</title>
        <authorList>
            <person name="Brown C.T."/>
            <person name="Hug L.A."/>
            <person name="Thomas B.C."/>
            <person name="Sharon I."/>
            <person name="Castelle C.J."/>
            <person name="Singh A."/>
            <person name="Wilkins M.J."/>
            <person name="Williams K.H."/>
            <person name="Banfield J.F."/>
        </authorList>
    </citation>
    <scope>NUCLEOTIDE SEQUENCE [LARGE SCALE GENOMIC DNA]</scope>
</reference>
<dbReference type="HAMAP" id="MF_01161">
    <property type="entry name" value="tRNA_Ile_lys_synt"/>
    <property type="match status" value="1"/>
</dbReference>
<comment type="function">
    <text evidence="6">Ligates lysine onto the cytidine present at position 34 of the AUA codon-specific tRNA(Ile) that contains the anticodon CAU, in an ATP-dependent manner. Cytidine is converted to lysidine, thus changing the amino acid specificity of the tRNA from methionine to isoleucine.</text>
</comment>
<dbReference type="GO" id="GO:0005737">
    <property type="term" value="C:cytoplasm"/>
    <property type="evidence" value="ECO:0007669"/>
    <property type="project" value="UniProtKB-SubCell"/>
</dbReference>
<dbReference type="GO" id="GO:0032267">
    <property type="term" value="F:tRNA(Ile)-lysidine synthase activity"/>
    <property type="evidence" value="ECO:0007669"/>
    <property type="project" value="UniProtKB-EC"/>
</dbReference>
<comment type="similarity">
    <text evidence="6">Belongs to the tRNA(Ile)-lysidine synthase family.</text>
</comment>
<dbReference type="GO" id="GO:0006400">
    <property type="term" value="P:tRNA modification"/>
    <property type="evidence" value="ECO:0007669"/>
    <property type="project" value="UniProtKB-UniRule"/>
</dbReference>
<dbReference type="InterPro" id="IPR011063">
    <property type="entry name" value="TilS/TtcA_N"/>
</dbReference>
<dbReference type="PANTHER" id="PTHR43033">
    <property type="entry name" value="TRNA(ILE)-LYSIDINE SYNTHASE-RELATED"/>
    <property type="match status" value="1"/>
</dbReference>
<comment type="caution">
    <text evidence="6">Lacks conserved residue(s) required for the propagation of feature annotation.</text>
</comment>
<comment type="catalytic activity">
    <reaction evidence="5 6">
        <text>cytidine(34) in tRNA(Ile2) + L-lysine + ATP = lysidine(34) in tRNA(Ile2) + AMP + diphosphate + H(+)</text>
        <dbReference type="Rhea" id="RHEA:43744"/>
        <dbReference type="Rhea" id="RHEA-COMP:10625"/>
        <dbReference type="Rhea" id="RHEA-COMP:10670"/>
        <dbReference type="ChEBI" id="CHEBI:15378"/>
        <dbReference type="ChEBI" id="CHEBI:30616"/>
        <dbReference type="ChEBI" id="CHEBI:32551"/>
        <dbReference type="ChEBI" id="CHEBI:33019"/>
        <dbReference type="ChEBI" id="CHEBI:82748"/>
        <dbReference type="ChEBI" id="CHEBI:83665"/>
        <dbReference type="ChEBI" id="CHEBI:456215"/>
        <dbReference type="EC" id="6.3.4.19"/>
    </reaction>
</comment>
<keyword evidence="1 6" id="KW-0436">Ligase</keyword>
<dbReference type="CDD" id="cd01992">
    <property type="entry name" value="TilS_N"/>
    <property type="match status" value="1"/>
</dbReference>
<dbReference type="AlphaFoldDB" id="A0A0G0X5U3"/>
<evidence type="ECO:0000256" key="1">
    <source>
        <dbReference type="ARBA" id="ARBA00022598"/>
    </source>
</evidence>
<dbReference type="EC" id="6.3.4.19" evidence="6"/>
<proteinExistence type="inferred from homology"/>
<dbReference type="NCBIfam" id="TIGR02432">
    <property type="entry name" value="lysidine_TilS_N"/>
    <property type="match status" value="1"/>
</dbReference>
<evidence type="ECO:0000256" key="4">
    <source>
        <dbReference type="ARBA" id="ARBA00022840"/>
    </source>
</evidence>
<dbReference type="GO" id="GO:0005524">
    <property type="term" value="F:ATP binding"/>
    <property type="evidence" value="ECO:0007669"/>
    <property type="project" value="UniProtKB-KW"/>
</dbReference>
<dbReference type="Proteomes" id="UP000034961">
    <property type="component" value="Unassembled WGS sequence"/>
</dbReference>
<evidence type="ECO:0000313" key="9">
    <source>
        <dbReference type="Proteomes" id="UP000034961"/>
    </source>
</evidence>
<comment type="caution">
    <text evidence="8">The sequence shown here is derived from an EMBL/GenBank/DDBJ whole genome shotgun (WGS) entry which is preliminary data.</text>
</comment>
<keyword evidence="3" id="KW-0547">Nucleotide-binding</keyword>
<keyword evidence="4" id="KW-0067">ATP-binding</keyword>
<sequence length="268" mass="30897">MTLLDILAKKPGFELVVAHFNHGIRVDSAKDEQLVRKTAQKYGLVFEVGHGRLGKNTSEETARQARYEFLDAVKKKHKAKAVITAHHQDDLIETAFLNILRGTGRKGLSSIMSPRIIRPLLNVPKPEILEYAKKHHLQWREDVTNIETRYLRNYIRQNLMSVLSKKQRQEILDNINKVAKLNKLIEQDIATLSHTHLKELDRRQFIMLPSEVSEELLAQWLRNNQLRDFDRKTIKRLSTAIKTAPVGSIHEVISGRRLKLTAKTAKLI</sequence>
<evidence type="ECO:0000256" key="5">
    <source>
        <dbReference type="ARBA" id="ARBA00048539"/>
    </source>
</evidence>
<comment type="subcellular location">
    <subcellularLocation>
        <location evidence="6">Cytoplasm</location>
    </subcellularLocation>
</comment>
<keyword evidence="6" id="KW-0963">Cytoplasm</keyword>
<protein>
    <recommendedName>
        <fullName evidence="6">tRNA(Ile)-lysidine synthase</fullName>
        <ecNumber evidence="6">6.3.4.19</ecNumber>
    </recommendedName>
    <alternativeName>
        <fullName evidence="6">tRNA(Ile)-2-lysyl-cytidine synthase</fullName>
    </alternativeName>
    <alternativeName>
        <fullName evidence="6">tRNA(Ile)-lysidine synthetase</fullName>
    </alternativeName>
</protein>
<gene>
    <name evidence="6" type="primary">tilS</name>
    <name evidence="8" type="ORF">UU41_C0031G0004</name>
</gene>
<evidence type="ECO:0000256" key="6">
    <source>
        <dbReference type="HAMAP-Rule" id="MF_01161"/>
    </source>
</evidence>
<name>A0A0G0X5U3_9BACT</name>
<evidence type="ECO:0000256" key="2">
    <source>
        <dbReference type="ARBA" id="ARBA00022694"/>
    </source>
</evidence>
<dbReference type="Gene3D" id="3.40.50.620">
    <property type="entry name" value="HUPs"/>
    <property type="match status" value="1"/>
</dbReference>
<dbReference type="EMBL" id="LCAN01000031">
    <property type="protein sequence ID" value="KKR92025.1"/>
    <property type="molecule type" value="Genomic_DNA"/>
</dbReference>
<keyword evidence="2 6" id="KW-0819">tRNA processing</keyword>
<organism evidence="8 9">
    <name type="scientific">Candidatus Roizmanbacteria bacterium GW2011_GWA1_41_13</name>
    <dbReference type="NCBI Taxonomy" id="1618474"/>
    <lineage>
        <taxon>Bacteria</taxon>
        <taxon>Candidatus Roizmaniibacteriota</taxon>
    </lineage>
</organism>
<dbReference type="Pfam" id="PF01171">
    <property type="entry name" value="ATP_bind_3"/>
    <property type="match status" value="1"/>
</dbReference>
<dbReference type="InterPro" id="IPR012094">
    <property type="entry name" value="tRNA_Ile_lys_synt"/>
</dbReference>
<feature type="domain" description="tRNA(Ile)-lysidine/2-thiocytidine synthase N-terminal" evidence="7">
    <location>
        <begin position="2"/>
        <end position="158"/>
    </location>
</feature>
<evidence type="ECO:0000259" key="7">
    <source>
        <dbReference type="Pfam" id="PF01171"/>
    </source>
</evidence>
<dbReference type="PANTHER" id="PTHR43033:SF1">
    <property type="entry name" value="TRNA(ILE)-LYSIDINE SYNTHASE-RELATED"/>
    <property type="match status" value="1"/>
</dbReference>
<dbReference type="InterPro" id="IPR014729">
    <property type="entry name" value="Rossmann-like_a/b/a_fold"/>
</dbReference>
<accession>A0A0G0X5U3</accession>
<dbReference type="SUPFAM" id="SSF52402">
    <property type="entry name" value="Adenine nucleotide alpha hydrolases-like"/>
    <property type="match status" value="1"/>
</dbReference>
<evidence type="ECO:0000313" key="8">
    <source>
        <dbReference type="EMBL" id="KKR92025.1"/>
    </source>
</evidence>
<dbReference type="InterPro" id="IPR012795">
    <property type="entry name" value="tRNA_Ile_lys_synt_N"/>
</dbReference>
<evidence type="ECO:0000256" key="3">
    <source>
        <dbReference type="ARBA" id="ARBA00022741"/>
    </source>
</evidence>